<dbReference type="InterPro" id="IPR013830">
    <property type="entry name" value="SGNH_hydro"/>
</dbReference>
<evidence type="ECO:0000259" key="1">
    <source>
        <dbReference type="Pfam" id="PF13472"/>
    </source>
</evidence>
<evidence type="ECO:0000313" key="3">
    <source>
        <dbReference type="Proteomes" id="UP000321379"/>
    </source>
</evidence>
<proteinExistence type="predicted"/>
<dbReference type="Gene3D" id="3.40.50.1110">
    <property type="entry name" value="SGNH hydrolase"/>
    <property type="match status" value="1"/>
</dbReference>
<dbReference type="InterPro" id="IPR036514">
    <property type="entry name" value="SGNH_hydro_sf"/>
</dbReference>
<dbReference type="AlphaFoldDB" id="A0A5C8UV36"/>
<gene>
    <name evidence="2" type="ORF">FVP33_01955</name>
</gene>
<reference evidence="2 3" key="1">
    <citation type="submission" date="2019-08" db="EMBL/GenBank/DDBJ databases">
        <title>Bacterial whole genome sequence for Glaciihabitans sp. CHu50b-6-2.</title>
        <authorList>
            <person name="Jin L."/>
        </authorList>
    </citation>
    <scope>NUCLEOTIDE SEQUENCE [LARGE SCALE GENOMIC DNA]</scope>
    <source>
        <strain evidence="2 3">CHu50b-6-2</strain>
    </source>
</reference>
<keyword evidence="3" id="KW-1185">Reference proteome</keyword>
<dbReference type="Pfam" id="PF13472">
    <property type="entry name" value="Lipase_GDSL_2"/>
    <property type="match status" value="1"/>
</dbReference>
<evidence type="ECO:0000313" key="2">
    <source>
        <dbReference type="EMBL" id="TXN32398.1"/>
    </source>
</evidence>
<accession>A0A5C8UV36</accession>
<keyword evidence="2" id="KW-0378">Hydrolase</keyword>
<dbReference type="EMBL" id="VRMG01000003">
    <property type="protein sequence ID" value="TXN32398.1"/>
    <property type="molecule type" value="Genomic_DNA"/>
</dbReference>
<comment type="caution">
    <text evidence="2">The sequence shown here is derived from an EMBL/GenBank/DDBJ whole genome shotgun (WGS) entry which is preliminary data.</text>
</comment>
<name>A0A5C8UV36_9MICO</name>
<dbReference type="RefSeq" id="WP_147781944.1">
    <property type="nucleotide sequence ID" value="NZ_VRMG01000003.1"/>
</dbReference>
<organism evidence="2 3">
    <name type="scientific">Lacisediminihabitans profunda</name>
    <dbReference type="NCBI Taxonomy" id="2594790"/>
    <lineage>
        <taxon>Bacteria</taxon>
        <taxon>Bacillati</taxon>
        <taxon>Actinomycetota</taxon>
        <taxon>Actinomycetes</taxon>
        <taxon>Micrococcales</taxon>
        <taxon>Microbacteriaceae</taxon>
        <taxon>Lacisediminihabitans</taxon>
    </lineage>
</organism>
<sequence length="239" mass="25868">MPLMWGWVLVQAREVQSYPVPTDSPRVRLPGGDPLRVLVFGSGPAVGRGVTSHTLSLPGALARTLSARSGRAIEVDLVSEGWMTAAIASRRLSAMDLSGYDAIVVFVGVDDALTLVSLRRWARSLSAMLSALFSTASPSARAYVVGIQPIRSIPVFDSRLGALADRHAVELNALTEEECARWPRADFVRFREADPAPTLRFRDAPAYLRIAQLLASAMRPQLAGEFAENVVENTDPRGS</sequence>
<feature type="domain" description="SGNH hydrolase-type esterase" evidence="1">
    <location>
        <begin position="46"/>
        <end position="203"/>
    </location>
</feature>
<dbReference type="Proteomes" id="UP000321379">
    <property type="component" value="Unassembled WGS sequence"/>
</dbReference>
<dbReference type="GO" id="GO:0016787">
    <property type="term" value="F:hydrolase activity"/>
    <property type="evidence" value="ECO:0007669"/>
    <property type="project" value="UniProtKB-KW"/>
</dbReference>
<dbReference type="CDD" id="cd01836">
    <property type="entry name" value="FeeA_FeeB_like"/>
    <property type="match status" value="1"/>
</dbReference>
<dbReference type="SUPFAM" id="SSF52266">
    <property type="entry name" value="SGNH hydrolase"/>
    <property type="match status" value="1"/>
</dbReference>
<protein>
    <submittedName>
        <fullName evidence="2">SGNH/GDSL hydrolase family protein</fullName>
    </submittedName>
</protein>